<evidence type="ECO:0000256" key="4">
    <source>
        <dbReference type="ARBA" id="ARBA00023136"/>
    </source>
</evidence>
<feature type="domain" description="ABC-2 type transporter transmembrane" evidence="7">
    <location>
        <begin position="24"/>
        <end position="157"/>
    </location>
</feature>
<dbReference type="InterPro" id="IPR051328">
    <property type="entry name" value="T7SS_ABC-Transporter"/>
</dbReference>
<accession>A0A3A3GDI6</accession>
<feature type="transmembrane region" description="Helical" evidence="6">
    <location>
        <begin position="21"/>
        <end position="43"/>
    </location>
</feature>
<evidence type="ECO:0000256" key="1">
    <source>
        <dbReference type="ARBA" id="ARBA00004141"/>
    </source>
</evidence>
<dbReference type="PANTHER" id="PTHR43077">
    <property type="entry name" value="TRANSPORT PERMEASE YVFS-RELATED"/>
    <property type="match status" value="1"/>
</dbReference>
<dbReference type="Pfam" id="PF12698">
    <property type="entry name" value="ABC2_membrane_3"/>
    <property type="match status" value="1"/>
</dbReference>
<dbReference type="InterPro" id="IPR013525">
    <property type="entry name" value="ABC2_TM"/>
</dbReference>
<name>A0A3A3GDI6_PANTH</name>
<evidence type="ECO:0000259" key="7">
    <source>
        <dbReference type="Pfam" id="PF12698"/>
    </source>
</evidence>
<evidence type="ECO:0000256" key="5">
    <source>
        <dbReference type="SAM" id="MobiDB-lite"/>
    </source>
</evidence>
<organism evidence="8 9">
    <name type="scientific">Paenibacillus thiaminolyticus</name>
    <name type="common">Bacillus thiaminolyticus</name>
    <dbReference type="NCBI Taxonomy" id="49283"/>
    <lineage>
        <taxon>Bacteria</taxon>
        <taxon>Bacillati</taxon>
        <taxon>Bacillota</taxon>
        <taxon>Bacilli</taxon>
        <taxon>Bacillales</taxon>
        <taxon>Paenibacillaceae</taxon>
        <taxon>Paenibacillus</taxon>
    </lineage>
</organism>
<dbReference type="GO" id="GO:0140359">
    <property type="term" value="F:ABC-type transporter activity"/>
    <property type="evidence" value="ECO:0007669"/>
    <property type="project" value="InterPro"/>
</dbReference>
<feature type="region of interest" description="Disordered" evidence="5">
    <location>
        <begin position="192"/>
        <end position="223"/>
    </location>
</feature>
<proteinExistence type="predicted"/>
<evidence type="ECO:0000313" key="8">
    <source>
        <dbReference type="EMBL" id="RJG21883.1"/>
    </source>
</evidence>
<dbReference type="Gene3D" id="3.40.1710.10">
    <property type="entry name" value="abc type-2 transporter like domain"/>
    <property type="match status" value="1"/>
</dbReference>
<evidence type="ECO:0000256" key="2">
    <source>
        <dbReference type="ARBA" id="ARBA00022692"/>
    </source>
</evidence>
<sequence length="257" mass="28489">MTFWETFFRGIKNSFQGKRNIVTVLIISFVPVLYTFFFGKAFWDPYHHLDKLPVAIVNEDKGTATSNYGEDLMKQLQVGKDVQWRFVDRESADAGLRQMNYYAEFVIPENFSEAIESAQHGKPQTAVIELYTNSKNNFLSTLLAEQIERHLEATLSGQIAEHTVQTMLDRLADGASALQAGADQLSAGAAQFGESLSGPDSARSVSKGVPSSPPEAEKRMEQFASEAKRYAQATSQYRQEVSGLQNGGIAAFISQSR</sequence>
<evidence type="ECO:0000256" key="6">
    <source>
        <dbReference type="SAM" id="Phobius"/>
    </source>
</evidence>
<evidence type="ECO:0000313" key="9">
    <source>
        <dbReference type="Proteomes" id="UP000266177"/>
    </source>
</evidence>
<dbReference type="InterPro" id="IPR017500">
    <property type="entry name" value="Phage_infect_YhgE_N"/>
</dbReference>
<keyword evidence="3 6" id="KW-1133">Transmembrane helix</keyword>
<keyword evidence="2 6" id="KW-0812">Transmembrane</keyword>
<dbReference type="PANTHER" id="PTHR43077:SF5">
    <property type="entry name" value="PHAGE INFECTION PROTEIN"/>
    <property type="match status" value="1"/>
</dbReference>
<dbReference type="RefSeq" id="WP_119795246.1">
    <property type="nucleotide sequence ID" value="NZ_QYZD01000020.1"/>
</dbReference>
<dbReference type="InterPro" id="IPR023908">
    <property type="entry name" value="xxxLxxG_rpt"/>
</dbReference>
<dbReference type="GO" id="GO:0016020">
    <property type="term" value="C:membrane"/>
    <property type="evidence" value="ECO:0007669"/>
    <property type="project" value="UniProtKB-SubCell"/>
</dbReference>
<dbReference type="AlphaFoldDB" id="A0A3A3GDI6"/>
<dbReference type="EMBL" id="QYZD01000020">
    <property type="protein sequence ID" value="RJG21883.1"/>
    <property type="molecule type" value="Genomic_DNA"/>
</dbReference>
<reference evidence="8 9" key="1">
    <citation type="submission" date="2018-09" db="EMBL/GenBank/DDBJ databases">
        <title>Paenibacillus SK2017-BO5.</title>
        <authorList>
            <person name="Piskunova J.V."/>
            <person name="Dubiley S.A."/>
            <person name="Severinov K.V."/>
        </authorList>
    </citation>
    <scope>NUCLEOTIDE SEQUENCE [LARGE SCALE GENOMIC DNA]</scope>
    <source>
        <strain evidence="8 9">BO5</strain>
    </source>
</reference>
<evidence type="ECO:0000256" key="3">
    <source>
        <dbReference type="ARBA" id="ARBA00022989"/>
    </source>
</evidence>
<dbReference type="NCBIfam" id="TIGR03057">
    <property type="entry name" value="xxxLxxG_by_4"/>
    <property type="match status" value="1"/>
</dbReference>
<comment type="subcellular location">
    <subcellularLocation>
        <location evidence="1">Membrane</location>
        <topology evidence="1">Multi-pass membrane protein</topology>
    </subcellularLocation>
</comment>
<keyword evidence="4 6" id="KW-0472">Membrane</keyword>
<comment type="caution">
    <text evidence="8">The sequence shown here is derived from an EMBL/GenBank/DDBJ whole genome shotgun (WGS) entry which is preliminary data.</text>
</comment>
<dbReference type="Proteomes" id="UP000266177">
    <property type="component" value="Unassembled WGS sequence"/>
</dbReference>
<protein>
    <submittedName>
        <fullName evidence="8">DUF3533 domain-containing protein</fullName>
    </submittedName>
</protein>
<dbReference type="NCBIfam" id="TIGR03061">
    <property type="entry name" value="pip_yhgE_Nterm"/>
    <property type="match status" value="1"/>
</dbReference>
<gene>
    <name evidence="8" type="ORF">DQX05_19915</name>
</gene>
<dbReference type="OrthoDB" id="9811483at2"/>